<keyword evidence="1" id="KW-1133">Transmembrane helix</keyword>
<feature type="transmembrane region" description="Helical" evidence="1">
    <location>
        <begin position="15"/>
        <end position="36"/>
    </location>
</feature>
<dbReference type="RefSeq" id="WP_207418367.1">
    <property type="nucleotide sequence ID" value="NZ_CP071755.2"/>
</dbReference>
<organism evidence="2">
    <name type="scientific">Burkholderia pseudomallei</name>
    <name type="common">Pseudomonas pseudomallei</name>
    <dbReference type="NCBI Taxonomy" id="28450"/>
    <lineage>
        <taxon>Bacteria</taxon>
        <taxon>Pseudomonadati</taxon>
        <taxon>Pseudomonadota</taxon>
        <taxon>Betaproteobacteria</taxon>
        <taxon>Burkholderiales</taxon>
        <taxon>Burkholderiaceae</taxon>
        <taxon>Burkholderia</taxon>
        <taxon>pseudomallei group</taxon>
    </lineage>
</organism>
<evidence type="ECO:0000256" key="1">
    <source>
        <dbReference type="SAM" id="Phobius"/>
    </source>
</evidence>
<proteinExistence type="predicted"/>
<sequence length="114" mass="11451">MTVPATLAAAGTPPLAEWIGLGTLALLYLFGLGWAVRGAASRARGRAYWIACAALIVGGTACALVALVAPPSPPDSGEMPPGFGLGVLVTLLGIAGTTAGCAWRAIARLRRGRP</sequence>
<gene>
    <name evidence="2" type="ORF">J3D99_27580</name>
</gene>
<feature type="transmembrane region" description="Helical" evidence="1">
    <location>
        <begin position="48"/>
        <end position="70"/>
    </location>
</feature>
<feature type="transmembrane region" description="Helical" evidence="1">
    <location>
        <begin position="82"/>
        <end position="106"/>
    </location>
</feature>
<accession>A0A8A4DVU7</accession>
<name>A0A8A4DVU7_BURPE</name>
<reference evidence="2" key="1">
    <citation type="submission" date="2021-03" db="EMBL/GenBank/DDBJ databases">
        <title>Complete genome of Burkholderia pseudomallei_VBP364.</title>
        <authorList>
            <person name="Balaji V."/>
            <person name="Yamuna B."/>
            <person name="Monisha P."/>
        </authorList>
    </citation>
    <scope>NUCLEOTIDE SEQUENCE</scope>
    <source>
        <strain evidence="2">VBP364</strain>
    </source>
</reference>
<dbReference type="EMBL" id="CP071754">
    <property type="protein sequence ID" value="QTB61584.1"/>
    <property type="molecule type" value="Genomic_DNA"/>
</dbReference>
<evidence type="ECO:0008006" key="3">
    <source>
        <dbReference type="Google" id="ProtNLM"/>
    </source>
</evidence>
<keyword evidence="1" id="KW-0812">Transmembrane</keyword>
<dbReference type="AlphaFoldDB" id="A0A8A4DVU7"/>
<protein>
    <recommendedName>
        <fullName evidence="3">Transmembrane protein</fullName>
    </recommendedName>
</protein>
<evidence type="ECO:0000313" key="2">
    <source>
        <dbReference type="EMBL" id="QTB61584.1"/>
    </source>
</evidence>
<keyword evidence="1" id="KW-0472">Membrane</keyword>